<comment type="caution">
    <text evidence="1">The sequence shown here is derived from an EMBL/GenBank/DDBJ whole genome shotgun (WGS) entry which is preliminary data.</text>
</comment>
<proteinExistence type="predicted"/>
<dbReference type="AlphaFoldDB" id="R5LHT1"/>
<name>R5LHT1_9FIRM</name>
<accession>R5LHT1</accession>
<dbReference type="Proteomes" id="UP000018300">
    <property type="component" value="Unassembled WGS sequence"/>
</dbReference>
<gene>
    <name evidence="1" type="ORF">BN569_01462</name>
</gene>
<evidence type="ECO:0000313" key="2">
    <source>
        <dbReference type="Proteomes" id="UP000018300"/>
    </source>
</evidence>
<protein>
    <submittedName>
        <fullName evidence="1">Uncharacterized protein</fullName>
    </submittedName>
</protein>
<evidence type="ECO:0000313" key="1">
    <source>
        <dbReference type="EMBL" id="CCY78705.1"/>
    </source>
</evidence>
<reference evidence="1" key="1">
    <citation type="submission" date="2012-11" db="EMBL/GenBank/DDBJ databases">
        <title>Dependencies among metagenomic species, viruses, plasmids and units of genetic variation.</title>
        <authorList>
            <person name="Nielsen H.B."/>
            <person name="Almeida M."/>
            <person name="Juncker A.S."/>
            <person name="Rasmussen S."/>
            <person name="Li J."/>
            <person name="Sunagawa S."/>
            <person name="Plichta D."/>
            <person name="Gautier L."/>
            <person name="Le Chatelier E."/>
            <person name="Peletier E."/>
            <person name="Bonde I."/>
            <person name="Nielsen T."/>
            <person name="Manichanh C."/>
            <person name="Arumugam M."/>
            <person name="Batto J."/>
            <person name="Santos M.B.Q.D."/>
            <person name="Blom N."/>
            <person name="Borruel N."/>
            <person name="Burgdorf K.S."/>
            <person name="Boumezbeur F."/>
            <person name="Casellas F."/>
            <person name="Dore J."/>
            <person name="Guarner F."/>
            <person name="Hansen T."/>
            <person name="Hildebrand F."/>
            <person name="Kaas R.S."/>
            <person name="Kennedy S."/>
            <person name="Kristiansen K."/>
            <person name="Kultima J.R."/>
            <person name="Leonard P."/>
            <person name="Levenez F."/>
            <person name="Lund O."/>
            <person name="Moumen B."/>
            <person name="Le Paslier D."/>
            <person name="Pons N."/>
            <person name="Pedersen O."/>
            <person name="Prifti E."/>
            <person name="Qin J."/>
            <person name="Raes J."/>
            <person name="Tap J."/>
            <person name="Tims S."/>
            <person name="Ussery D.W."/>
            <person name="Yamada T."/>
            <person name="MetaHit consortium"/>
            <person name="Renault P."/>
            <person name="Sicheritz-Ponten T."/>
            <person name="Bork P."/>
            <person name="Wang J."/>
            <person name="Brunak S."/>
            <person name="Ehrlich S.D."/>
        </authorList>
    </citation>
    <scope>NUCLEOTIDE SEQUENCE [LARGE SCALE GENOMIC DNA]</scope>
</reference>
<organism evidence="1 2">
    <name type="scientific">Eshraghiella crossota CAG:259</name>
    <dbReference type="NCBI Taxonomy" id="1263062"/>
    <lineage>
        <taxon>Bacteria</taxon>
        <taxon>Bacillati</taxon>
        <taxon>Bacillota</taxon>
        <taxon>Clostridia</taxon>
        <taxon>Lachnospirales</taxon>
        <taxon>Lachnospiraceae</taxon>
        <taxon>Eshraghiella</taxon>
    </lineage>
</organism>
<dbReference type="EMBL" id="CAYU010000115">
    <property type="protein sequence ID" value="CCY78705.1"/>
    <property type="molecule type" value="Genomic_DNA"/>
</dbReference>
<sequence length="306" mass="35166">MVTFNRFLFTRDDEDYGYRIHPDNIPSGLINEAMAMIDMPDKTDFTHMSTDDWKKQYLIMTTGERIIVSRIINTGDLDPFSRPIVSFEGISITPGGYRGIIEVLNVVHMLNSNISIYESWKNGDNSISVDVPLICNPIREYTNEELDDLGIHGELKLLYERLHLGLLNTDKNIVICDDQKLYSEYLSSLYSANIYDMGKDYTLKAETPSSESHLPAAGSGRICQVFIKFTENRKGLLGYEWLVKDLTLNTILEKTSWKYLDRDTDISLIISQGEKIKKHYMLMGWQVLECSIKEDPYGFNNFSESF</sequence>